<sequence>MWVYGIRQSGFTRCMLLYIPIGNRDNGFARITGIRYVPQKSYSIISILIFICLLFLKLNHIAIFMPNASKAATSSNINMAWMAPVTLYNRYMVYNYTRKECKSSAHLFYGIDRHADIK</sequence>
<keyword evidence="1" id="KW-0812">Transmembrane</keyword>
<accession>A0A8D8VRV3</accession>
<dbReference type="EMBL" id="HBUF01079128">
    <property type="protein sequence ID" value="CAG6632253.1"/>
    <property type="molecule type" value="Transcribed_RNA"/>
</dbReference>
<keyword evidence="1" id="KW-0472">Membrane</keyword>
<evidence type="ECO:0000313" key="2">
    <source>
        <dbReference type="EMBL" id="CAG6632253.1"/>
    </source>
</evidence>
<keyword evidence="1" id="KW-1133">Transmembrane helix</keyword>
<organism evidence="2">
    <name type="scientific">Cacopsylla melanoneura</name>
    <dbReference type="NCBI Taxonomy" id="428564"/>
    <lineage>
        <taxon>Eukaryota</taxon>
        <taxon>Metazoa</taxon>
        <taxon>Ecdysozoa</taxon>
        <taxon>Arthropoda</taxon>
        <taxon>Hexapoda</taxon>
        <taxon>Insecta</taxon>
        <taxon>Pterygota</taxon>
        <taxon>Neoptera</taxon>
        <taxon>Paraneoptera</taxon>
        <taxon>Hemiptera</taxon>
        <taxon>Sternorrhyncha</taxon>
        <taxon>Psylloidea</taxon>
        <taxon>Psyllidae</taxon>
        <taxon>Psyllinae</taxon>
        <taxon>Cacopsylla</taxon>
    </lineage>
</organism>
<protein>
    <submittedName>
        <fullName evidence="2">Uncharacterized protein</fullName>
    </submittedName>
</protein>
<evidence type="ECO:0000256" key="1">
    <source>
        <dbReference type="SAM" id="Phobius"/>
    </source>
</evidence>
<dbReference type="AlphaFoldDB" id="A0A8D8VRV3"/>
<name>A0A8D8VRV3_9HEMI</name>
<feature type="transmembrane region" description="Helical" evidence="1">
    <location>
        <begin position="42"/>
        <end position="65"/>
    </location>
</feature>
<proteinExistence type="predicted"/>
<reference evidence="2" key="1">
    <citation type="submission" date="2021-05" db="EMBL/GenBank/DDBJ databases">
        <authorList>
            <person name="Alioto T."/>
            <person name="Alioto T."/>
            <person name="Gomez Garrido J."/>
        </authorList>
    </citation>
    <scope>NUCLEOTIDE SEQUENCE</scope>
</reference>